<name>A0A951P7X7_9CYAN</name>
<dbReference type="EMBL" id="JAHHHV010000018">
    <property type="protein sequence ID" value="MBW4464662.1"/>
    <property type="molecule type" value="Genomic_DNA"/>
</dbReference>
<proteinExistence type="predicted"/>
<evidence type="ECO:0000313" key="2">
    <source>
        <dbReference type="EMBL" id="MBW4464662.1"/>
    </source>
</evidence>
<reference evidence="2" key="2">
    <citation type="journal article" date="2022" name="Microbiol. Resour. Announc.">
        <title>Metagenome Sequencing to Explore Phylogenomics of Terrestrial Cyanobacteria.</title>
        <authorList>
            <person name="Ward R.D."/>
            <person name="Stajich J.E."/>
            <person name="Johansen J.R."/>
            <person name="Huntemann M."/>
            <person name="Clum A."/>
            <person name="Foster B."/>
            <person name="Foster B."/>
            <person name="Roux S."/>
            <person name="Palaniappan K."/>
            <person name="Varghese N."/>
            <person name="Mukherjee S."/>
            <person name="Reddy T.B.K."/>
            <person name="Daum C."/>
            <person name="Copeland A."/>
            <person name="Chen I.A."/>
            <person name="Ivanova N.N."/>
            <person name="Kyrpides N.C."/>
            <person name="Shapiro N."/>
            <person name="Eloe-Fadrosh E.A."/>
            <person name="Pietrasiak N."/>
        </authorList>
    </citation>
    <scope>NUCLEOTIDE SEQUENCE</scope>
    <source>
        <strain evidence="2">GSE-TBD4-15B</strain>
    </source>
</reference>
<sequence>MNNMQQTIAVVAASVQGTSHRPKGVPCQDAHYFQRLGDGILIGAVADGAGSAKLSEIGSKLASELSVRAMKLKISALGLNFESEAEWSLFAMDVLETTLEFLKEQAEVLQIPVDYLSSTLILVVASKNFVATAHIGDGAVVLKDTAGNISTISKPQNGEYANATTFITSADALSTVQFSLWKGEVCNLALFTDGLQRLALQHLTHAPFEPFFSMLFQFFALITDEAKAVSELERFLGSPQITSRTDDDLTLFLVTL</sequence>
<reference evidence="2" key="1">
    <citation type="submission" date="2021-05" db="EMBL/GenBank/DDBJ databases">
        <authorList>
            <person name="Pietrasiak N."/>
            <person name="Ward R."/>
            <person name="Stajich J.E."/>
            <person name="Kurbessoian T."/>
        </authorList>
    </citation>
    <scope>NUCLEOTIDE SEQUENCE</scope>
    <source>
        <strain evidence="2">GSE-TBD4-15B</strain>
    </source>
</reference>
<dbReference type="AlphaFoldDB" id="A0A951P7X7"/>
<dbReference type="Pfam" id="PF13672">
    <property type="entry name" value="PP2C_2"/>
    <property type="match status" value="1"/>
</dbReference>
<gene>
    <name evidence="2" type="ORF">KME07_04385</name>
</gene>
<accession>A0A951P7X7</accession>
<dbReference type="InterPro" id="IPR036457">
    <property type="entry name" value="PPM-type-like_dom_sf"/>
</dbReference>
<protein>
    <submittedName>
        <fullName evidence="2">Protein phosphatase 2C domain-containing protein</fullName>
    </submittedName>
</protein>
<dbReference type="Proteomes" id="UP000707356">
    <property type="component" value="Unassembled WGS sequence"/>
</dbReference>
<evidence type="ECO:0000313" key="3">
    <source>
        <dbReference type="Proteomes" id="UP000707356"/>
    </source>
</evidence>
<dbReference type="InterPro" id="IPR001932">
    <property type="entry name" value="PPM-type_phosphatase-like_dom"/>
</dbReference>
<dbReference type="Gene3D" id="3.60.40.10">
    <property type="entry name" value="PPM-type phosphatase domain"/>
    <property type="match status" value="1"/>
</dbReference>
<comment type="caution">
    <text evidence="2">The sequence shown here is derived from an EMBL/GenBank/DDBJ whole genome shotgun (WGS) entry which is preliminary data.</text>
</comment>
<organism evidence="2 3">
    <name type="scientific">Pegethrix bostrychoides GSE-TBD4-15B</name>
    <dbReference type="NCBI Taxonomy" id="2839662"/>
    <lineage>
        <taxon>Bacteria</taxon>
        <taxon>Bacillati</taxon>
        <taxon>Cyanobacteriota</taxon>
        <taxon>Cyanophyceae</taxon>
        <taxon>Oculatellales</taxon>
        <taxon>Oculatellaceae</taxon>
        <taxon>Pegethrix</taxon>
    </lineage>
</organism>
<feature type="domain" description="PPM-type phosphatase" evidence="1">
    <location>
        <begin position="17"/>
        <end position="236"/>
    </location>
</feature>
<dbReference type="SUPFAM" id="SSF81606">
    <property type="entry name" value="PP2C-like"/>
    <property type="match status" value="1"/>
</dbReference>
<evidence type="ECO:0000259" key="1">
    <source>
        <dbReference type="Pfam" id="PF13672"/>
    </source>
</evidence>